<name>A0ACB9I2U7_9ASTR</name>
<protein>
    <submittedName>
        <fullName evidence="1">Uncharacterized protein</fullName>
    </submittedName>
</protein>
<accession>A0ACB9I2U7</accession>
<sequence length="107" mass="12058">MLKITCRSCAIPLGIRDLEDSLKHICSEQTSFSKYIYYEYKDHSVNMNPLGVVPGATSSLKVVPGATFSETIKKGFFLNKSTRWVDENKLDARYKDTLRALGDACLF</sequence>
<dbReference type="EMBL" id="CM042027">
    <property type="protein sequence ID" value="KAI3801903.1"/>
    <property type="molecule type" value="Genomic_DNA"/>
</dbReference>
<gene>
    <name evidence="1" type="ORF">L1987_30020</name>
</gene>
<organism evidence="1 2">
    <name type="scientific">Smallanthus sonchifolius</name>
    <dbReference type="NCBI Taxonomy" id="185202"/>
    <lineage>
        <taxon>Eukaryota</taxon>
        <taxon>Viridiplantae</taxon>
        <taxon>Streptophyta</taxon>
        <taxon>Embryophyta</taxon>
        <taxon>Tracheophyta</taxon>
        <taxon>Spermatophyta</taxon>
        <taxon>Magnoliopsida</taxon>
        <taxon>eudicotyledons</taxon>
        <taxon>Gunneridae</taxon>
        <taxon>Pentapetalae</taxon>
        <taxon>asterids</taxon>
        <taxon>campanulids</taxon>
        <taxon>Asterales</taxon>
        <taxon>Asteraceae</taxon>
        <taxon>Asteroideae</taxon>
        <taxon>Heliantheae alliance</taxon>
        <taxon>Millerieae</taxon>
        <taxon>Smallanthus</taxon>
    </lineage>
</organism>
<evidence type="ECO:0000313" key="2">
    <source>
        <dbReference type="Proteomes" id="UP001056120"/>
    </source>
</evidence>
<dbReference type="Proteomes" id="UP001056120">
    <property type="component" value="Linkage Group LG10"/>
</dbReference>
<reference evidence="2" key="1">
    <citation type="journal article" date="2022" name="Mol. Ecol. Resour.">
        <title>The genomes of chicory, endive, great burdock and yacon provide insights into Asteraceae palaeo-polyploidization history and plant inulin production.</title>
        <authorList>
            <person name="Fan W."/>
            <person name="Wang S."/>
            <person name="Wang H."/>
            <person name="Wang A."/>
            <person name="Jiang F."/>
            <person name="Liu H."/>
            <person name="Zhao H."/>
            <person name="Xu D."/>
            <person name="Zhang Y."/>
        </authorList>
    </citation>
    <scope>NUCLEOTIDE SEQUENCE [LARGE SCALE GENOMIC DNA]</scope>
    <source>
        <strain evidence="2">cv. Yunnan</strain>
    </source>
</reference>
<comment type="caution">
    <text evidence="1">The sequence shown here is derived from an EMBL/GenBank/DDBJ whole genome shotgun (WGS) entry which is preliminary data.</text>
</comment>
<proteinExistence type="predicted"/>
<keyword evidence="2" id="KW-1185">Reference proteome</keyword>
<evidence type="ECO:0000313" key="1">
    <source>
        <dbReference type="EMBL" id="KAI3801903.1"/>
    </source>
</evidence>
<reference evidence="1 2" key="2">
    <citation type="journal article" date="2022" name="Mol. Ecol. Resour.">
        <title>The genomes of chicory, endive, great burdock and yacon provide insights into Asteraceae paleo-polyploidization history and plant inulin production.</title>
        <authorList>
            <person name="Fan W."/>
            <person name="Wang S."/>
            <person name="Wang H."/>
            <person name="Wang A."/>
            <person name="Jiang F."/>
            <person name="Liu H."/>
            <person name="Zhao H."/>
            <person name="Xu D."/>
            <person name="Zhang Y."/>
        </authorList>
    </citation>
    <scope>NUCLEOTIDE SEQUENCE [LARGE SCALE GENOMIC DNA]</scope>
    <source>
        <strain evidence="2">cv. Yunnan</strain>
        <tissue evidence="1">Leaves</tissue>
    </source>
</reference>